<dbReference type="Gene3D" id="3.40.250.10">
    <property type="entry name" value="Rhodanese-like domain"/>
    <property type="match status" value="2"/>
</dbReference>
<feature type="domain" description="Rhodanese" evidence="3">
    <location>
        <begin position="76"/>
        <end position="167"/>
    </location>
</feature>
<dbReference type="SMART" id="SM00450">
    <property type="entry name" value="RHOD"/>
    <property type="match status" value="2"/>
</dbReference>
<gene>
    <name evidence="4" type="ORF">FPZ11_07000</name>
</gene>
<dbReference type="AlphaFoldDB" id="A0A5B8M1N7"/>
<dbReference type="PROSITE" id="PS50206">
    <property type="entry name" value="RHODANESE_3"/>
    <property type="match status" value="2"/>
</dbReference>
<dbReference type="InterPro" id="IPR001763">
    <property type="entry name" value="Rhodanese-like_dom"/>
</dbReference>
<feature type="domain" description="Rhodanese" evidence="3">
    <location>
        <begin position="214"/>
        <end position="310"/>
    </location>
</feature>
<evidence type="ECO:0000256" key="1">
    <source>
        <dbReference type="ARBA" id="ARBA00022679"/>
    </source>
</evidence>
<accession>A0A5B8M1N7</accession>
<keyword evidence="5" id="KW-1185">Reference proteome</keyword>
<protein>
    <submittedName>
        <fullName evidence="4">Sulfurtransferase</fullName>
    </submittedName>
</protein>
<keyword evidence="1 4" id="KW-0808">Transferase</keyword>
<reference evidence="4 5" key="1">
    <citation type="submission" date="2019-07" db="EMBL/GenBank/DDBJ databases">
        <title>Full genome sequence of Humibacter sp. WJ7-1.</title>
        <authorList>
            <person name="Im W.-T."/>
        </authorList>
    </citation>
    <scope>NUCLEOTIDE SEQUENCE [LARGE SCALE GENOMIC DNA]</scope>
    <source>
        <strain evidence="4 5">WJ7-1</strain>
    </source>
</reference>
<evidence type="ECO:0000313" key="5">
    <source>
        <dbReference type="Proteomes" id="UP000320216"/>
    </source>
</evidence>
<dbReference type="RefSeq" id="WP_146319538.1">
    <property type="nucleotide sequence ID" value="NZ_CP042305.1"/>
</dbReference>
<dbReference type="InterPro" id="IPR045078">
    <property type="entry name" value="TST/MPST-like"/>
</dbReference>
<dbReference type="PANTHER" id="PTHR11364">
    <property type="entry name" value="THIOSULFATE SULFERTANSFERASE"/>
    <property type="match status" value="1"/>
</dbReference>
<dbReference type="SUPFAM" id="SSF52821">
    <property type="entry name" value="Rhodanese/Cell cycle control phosphatase"/>
    <property type="match status" value="2"/>
</dbReference>
<dbReference type="PANTHER" id="PTHR11364:SF27">
    <property type="entry name" value="SULFURTRANSFERASE"/>
    <property type="match status" value="1"/>
</dbReference>
<dbReference type="CDD" id="cd01448">
    <property type="entry name" value="TST_Repeat_1"/>
    <property type="match status" value="1"/>
</dbReference>
<evidence type="ECO:0000256" key="2">
    <source>
        <dbReference type="ARBA" id="ARBA00022737"/>
    </source>
</evidence>
<dbReference type="EMBL" id="CP042305">
    <property type="protein sequence ID" value="QDZ14537.1"/>
    <property type="molecule type" value="Genomic_DNA"/>
</dbReference>
<proteinExistence type="predicted"/>
<dbReference type="Pfam" id="PF00581">
    <property type="entry name" value="Rhodanese"/>
    <property type="match status" value="2"/>
</dbReference>
<sequence>MTSIDSPSPPRSSSPLAATARRHLIGTDELAALLADADRAPGTGGVLVVDATVLQVAGFDGHPAYVTGHEQYLVNGHVPGAVFADLLEEFSDAASPFPFTRPTAEQFALAAATLGVDAQTSVVIYDDAVGQWASRLWWLFRSFGHDDVAVLDGGLRKWAAEKRPLEIGHVAPSASQGFEASTRHGFWADKDRVDRALAGHEPATLLCGLPPREFTGETGHRPRLGHIPGSLSAPASRLVDRQTNAFLDDDALRALLSDAVTSPAPVVTYCAGGVAAAADALALALLGRDDVALYDGSLNEWAADETRPLVVIATNAD</sequence>
<keyword evidence="2" id="KW-0677">Repeat</keyword>
<dbReference type="KEGG" id="huw:FPZ11_07000"/>
<organism evidence="4 5">
    <name type="scientific">Humibacter ginsenosidimutans</name>
    <dbReference type="NCBI Taxonomy" id="2599293"/>
    <lineage>
        <taxon>Bacteria</taxon>
        <taxon>Bacillati</taxon>
        <taxon>Actinomycetota</taxon>
        <taxon>Actinomycetes</taxon>
        <taxon>Micrococcales</taxon>
        <taxon>Microbacteriaceae</taxon>
        <taxon>Humibacter</taxon>
    </lineage>
</organism>
<dbReference type="InterPro" id="IPR036873">
    <property type="entry name" value="Rhodanese-like_dom_sf"/>
</dbReference>
<evidence type="ECO:0000313" key="4">
    <source>
        <dbReference type="EMBL" id="QDZ14537.1"/>
    </source>
</evidence>
<name>A0A5B8M1N7_9MICO</name>
<dbReference type="GO" id="GO:0004792">
    <property type="term" value="F:thiosulfate-cyanide sulfurtransferase activity"/>
    <property type="evidence" value="ECO:0007669"/>
    <property type="project" value="TreeGrafter"/>
</dbReference>
<dbReference type="OrthoDB" id="9770030at2"/>
<evidence type="ECO:0000259" key="3">
    <source>
        <dbReference type="PROSITE" id="PS50206"/>
    </source>
</evidence>
<dbReference type="Proteomes" id="UP000320216">
    <property type="component" value="Chromosome"/>
</dbReference>